<sequence>MARITTEEKEQKKKMMDERIFQLFLSEGWEAVTYDRLAKELNLRKSSIQSYYPKSIAFATALQGRIFPIVIQKLNFKSKQQFIESWLAAYSDEQCHIFKEVVKMLLNNIIKSSTSPHSLKAIMRLQNLLAQNIGEEEAGKTIKIVLGETLYIQMQQ</sequence>
<evidence type="ECO:0000313" key="1">
    <source>
        <dbReference type="EMBL" id="GAD75570.1"/>
    </source>
</evidence>
<dbReference type="AlphaFoldDB" id="U3AP67"/>
<dbReference type="OrthoDB" id="6214278at2"/>
<comment type="caution">
    <text evidence="1">The sequence shown here is derived from an EMBL/GenBank/DDBJ whole genome shotgun (WGS) entry which is preliminary data.</text>
</comment>
<reference evidence="1 2" key="1">
    <citation type="submission" date="2013-09" db="EMBL/GenBank/DDBJ databases">
        <title>Whole genome shotgun sequence of Vibrio azureus NBRC 104587.</title>
        <authorList>
            <person name="Isaki S."/>
            <person name="Hosoyama A."/>
            <person name="Numata M."/>
            <person name="Hashimoto M."/>
            <person name="Hosoyama Y."/>
            <person name="Tsuchikane K."/>
            <person name="Noguchi M."/>
            <person name="Hirakata S."/>
            <person name="Ichikawa N."/>
            <person name="Ohji S."/>
            <person name="Yamazoe A."/>
            <person name="Fujita N."/>
        </authorList>
    </citation>
    <scope>NUCLEOTIDE SEQUENCE [LARGE SCALE GENOMIC DNA]</scope>
    <source>
        <strain evidence="1 2">NBRC 104587</strain>
    </source>
</reference>
<gene>
    <name evidence="1" type="ORF">VAZ01S_026_00760</name>
</gene>
<dbReference type="Pfam" id="PF18285">
    <property type="entry name" value="LuxT_C"/>
    <property type="match status" value="1"/>
</dbReference>
<dbReference type="RefSeq" id="WP_021709329.1">
    <property type="nucleotide sequence ID" value="NZ_BAOB01000053.1"/>
</dbReference>
<dbReference type="Proteomes" id="UP000016567">
    <property type="component" value="Unassembled WGS sequence"/>
</dbReference>
<evidence type="ECO:0008006" key="3">
    <source>
        <dbReference type="Google" id="ProtNLM"/>
    </source>
</evidence>
<dbReference type="Gene3D" id="1.10.357.10">
    <property type="entry name" value="Tetracycline Repressor, domain 2"/>
    <property type="match status" value="1"/>
</dbReference>
<dbReference type="SUPFAM" id="SSF46689">
    <property type="entry name" value="Homeodomain-like"/>
    <property type="match status" value="1"/>
</dbReference>
<protein>
    <recommendedName>
        <fullName evidence="3">HTH tetR-type domain-containing protein</fullName>
    </recommendedName>
</protein>
<name>U3AP67_9VIBR</name>
<dbReference type="EMBL" id="BATL01000026">
    <property type="protein sequence ID" value="GAD75570.1"/>
    <property type="molecule type" value="Genomic_DNA"/>
</dbReference>
<proteinExistence type="predicted"/>
<organism evidence="1 2">
    <name type="scientific">Vibrio azureus NBRC 104587</name>
    <dbReference type="NCBI Taxonomy" id="1219077"/>
    <lineage>
        <taxon>Bacteria</taxon>
        <taxon>Pseudomonadati</taxon>
        <taxon>Pseudomonadota</taxon>
        <taxon>Gammaproteobacteria</taxon>
        <taxon>Vibrionales</taxon>
        <taxon>Vibrionaceae</taxon>
        <taxon>Vibrio</taxon>
    </lineage>
</organism>
<evidence type="ECO:0000313" key="2">
    <source>
        <dbReference type="Proteomes" id="UP000016567"/>
    </source>
</evidence>
<keyword evidence="2" id="KW-1185">Reference proteome</keyword>
<dbReference type="InterPro" id="IPR009057">
    <property type="entry name" value="Homeodomain-like_sf"/>
</dbReference>
<dbReference type="eggNOG" id="COG1309">
    <property type="taxonomic scope" value="Bacteria"/>
</dbReference>
<dbReference type="STRING" id="1219077.VAZ01S_026_00760"/>
<accession>U3AP67</accession>